<dbReference type="GO" id="GO:0042597">
    <property type="term" value="C:periplasmic space"/>
    <property type="evidence" value="ECO:0007669"/>
    <property type="project" value="UniProtKB-ARBA"/>
</dbReference>
<feature type="region of interest" description="Disordered" evidence="5">
    <location>
        <begin position="22"/>
        <end position="65"/>
    </location>
</feature>
<dbReference type="PIRSF" id="PIRSF002741">
    <property type="entry name" value="MppA"/>
    <property type="match status" value="1"/>
</dbReference>
<dbReference type="GO" id="GO:0015833">
    <property type="term" value="P:peptide transport"/>
    <property type="evidence" value="ECO:0007669"/>
    <property type="project" value="TreeGrafter"/>
</dbReference>
<dbReference type="GO" id="GO:1904680">
    <property type="term" value="F:peptide transmembrane transporter activity"/>
    <property type="evidence" value="ECO:0007669"/>
    <property type="project" value="TreeGrafter"/>
</dbReference>
<evidence type="ECO:0000256" key="1">
    <source>
        <dbReference type="ARBA" id="ARBA00004193"/>
    </source>
</evidence>
<dbReference type="InterPro" id="IPR039424">
    <property type="entry name" value="SBP_5"/>
</dbReference>
<dbReference type="InterPro" id="IPR000914">
    <property type="entry name" value="SBP_5_dom"/>
</dbReference>
<dbReference type="Gene3D" id="3.10.105.10">
    <property type="entry name" value="Dipeptide-binding Protein, Domain 3"/>
    <property type="match status" value="1"/>
</dbReference>
<dbReference type="EMBL" id="CP035945">
    <property type="protein sequence ID" value="QBE97682.1"/>
    <property type="molecule type" value="Genomic_DNA"/>
</dbReference>
<feature type="signal peptide" evidence="6">
    <location>
        <begin position="1"/>
        <end position="20"/>
    </location>
</feature>
<dbReference type="SUPFAM" id="SSF53850">
    <property type="entry name" value="Periplasmic binding protein-like II"/>
    <property type="match status" value="1"/>
</dbReference>
<name>A0A4P6M083_9FIRM</name>
<keyword evidence="4 6" id="KW-0732">Signal</keyword>
<sequence length="560" mass="61710">MKRKVIAALLCTSMAITMMAGCGSNKKTGADNTSDTAKTETTGDEGNADADAETEAGTTEKKASGEMLTKFADVPEDADKEQTLRYAQGADPRGLDPAMIDDGESSKPICQMYEGLLKYGDSDTEVEPCLAESWEISEDGLTYTFKLREGVKFHDGTDFNAEAVKYNVDRQTVNKTEDMLYADFVYGDVAECNVVDDYTVEFKLTKKSTPFLNNLAMSLGAPMVSPTACDAANGNLNEAPCGTGPYKFVRWDKNEAVVMERNEDYWGDKGVAKEIIFSTIPDNSARVVALTNGEVDIIDGIDATVVDQITSAGCLLYQAEGMNINYMAYNTQRVTDPEVRKALSEAVNVPELVESLYKGYASQATSILPTFMPGYSADVKQTEYNPDDAKKVLEEKGITELKMMAYTNPRPYNTATGQTLAEALQGYFDKVGVKVSIDSYDWTTYKEKLGAGDYDMCLYGWIGDNGDPDNFMYLLAHEDPEMNVALYRNEEYNTMLSEAASMENGDDRNAAYAKMEQKIADENVWLPISHQQNLSGYVSNVQNFIAHPTGNVFLSKTYKN</sequence>
<feature type="domain" description="Solute-binding protein family 5" evidence="7">
    <location>
        <begin position="125"/>
        <end position="479"/>
    </location>
</feature>
<dbReference type="PROSITE" id="PS51257">
    <property type="entry name" value="PROKAR_LIPOPROTEIN"/>
    <property type="match status" value="1"/>
</dbReference>
<keyword evidence="3" id="KW-0813">Transport</keyword>
<reference evidence="8 9" key="1">
    <citation type="submission" date="2019-01" db="EMBL/GenBank/DDBJ databases">
        <title>PMF-metabolizing Aryl O-demethylase.</title>
        <authorList>
            <person name="Kim M."/>
        </authorList>
    </citation>
    <scope>NUCLEOTIDE SEQUENCE [LARGE SCALE GENOMIC DNA]</scope>
    <source>
        <strain evidence="8 9">PMF1</strain>
    </source>
</reference>
<evidence type="ECO:0000313" key="9">
    <source>
        <dbReference type="Proteomes" id="UP000289794"/>
    </source>
</evidence>
<dbReference type="RefSeq" id="WP_115625375.1">
    <property type="nucleotide sequence ID" value="NZ_AP031439.1"/>
</dbReference>
<dbReference type="Pfam" id="PF00496">
    <property type="entry name" value="SBP_bac_5"/>
    <property type="match status" value="1"/>
</dbReference>
<evidence type="ECO:0000256" key="2">
    <source>
        <dbReference type="ARBA" id="ARBA00005695"/>
    </source>
</evidence>
<dbReference type="PROSITE" id="PS01040">
    <property type="entry name" value="SBP_BACTERIAL_5"/>
    <property type="match status" value="1"/>
</dbReference>
<accession>A0A4P6M083</accession>
<dbReference type="InterPro" id="IPR030678">
    <property type="entry name" value="Peptide/Ni-bd"/>
</dbReference>
<evidence type="ECO:0000313" key="8">
    <source>
        <dbReference type="EMBL" id="QBE97682.1"/>
    </source>
</evidence>
<evidence type="ECO:0000256" key="5">
    <source>
        <dbReference type="SAM" id="MobiDB-lite"/>
    </source>
</evidence>
<comment type="similarity">
    <text evidence="2">Belongs to the bacterial solute-binding protein 5 family.</text>
</comment>
<dbReference type="Proteomes" id="UP000289794">
    <property type="component" value="Chromosome"/>
</dbReference>
<organism evidence="8 9">
    <name type="scientific">Blautia producta</name>
    <dbReference type="NCBI Taxonomy" id="33035"/>
    <lineage>
        <taxon>Bacteria</taxon>
        <taxon>Bacillati</taxon>
        <taxon>Bacillota</taxon>
        <taxon>Clostridia</taxon>
        <taxon>Lachnospirales</taxon>
        <taxon>Lachnospiraceae</taxon>
        <taxon>Blautia</taxon>
    </lineage>
</organism>
<dbReference type="AlphaFoldDB" id="A0A4P6M083"/>
<evidence type="ECO:0000259" key="7">
    <source>
        <dbReference type="Pfam" id="PF00496"/>
    </source>
</evidence>
<feature type="compositionally biased region" description="Acidic residues" evidence="5">
    <location>
        <begin position="42"/>
        <end position="54"/>
    </location>
</feature>
<evidence type="ECO:0000256" key="4">
    <source>
        <dbReference type="ARBA" id="ARBA00022729"/>
    </source>
</evidence>
<comment type="subcellular location">
    <subcellularLocation>
        <location evidence="1">Cell membrane</location>
        <topology evidence="1">Lipid-anchor</topology>
    </subcellularLocation>
</comment>
<dbReference type="PANTHER" id="PTHR30290:SF9">
    <property type="entry name" value="OLIGOPEPTIDE-BINDING PROTEIN APPA"/>
    <property type="match status" value="1"/>
</dbReference>
<protein>
    <submittedName>
        <fullName evidence="8">Periplasmic dipeptide transport protein</fullName>
    </submittedName>
</protein>
<proteinExistence type="inferred from homology"/>
<dbReference type="CDD" id="cd08493">
    <property type="entry name" value="PBP2_DppA_like"/>
    <property type="match status" value="1"/>
</dbReference>
<dbReference type="Gene3D" id="3.90.76.10">
    <property type="entry name" value="Dipeptide-binding Protein, Domain 1"/>
    <property type="match status" value="1"/>
</dbReference>
<dbReference type="GO" id="GO:0043190">
    <property type="term" value="C:ATP-binding cassette (ABC) transporter complex"/>
    <property type="evidence" value="ECO:0007669"/>
    <property type="project" value="InterPro"/>
</dbReference>
<feature type="compositionally biased region" description="Polar residues" evidence="5">
    <location>
        <begin position="25"/>
        <end position="40"/>
    </location>
</feature>
<evidence type="ECO:0000256" key="6">
    <source>
        <dbReference type="SAM" id="SignalP"/>
    </source>
</evidence>
<gene>
    <name evidence="8" type="primary">dppA_2</name>
    <name evidence="8" type="ORF">PMF13cell1_03245</name>
</gene>
<dbReference type="Gene3D" id="3.40.190.10">
    <property type="entry name" value="Periplasmic binding protein-like II"/>
    <property type="match status" value="1"/>
</dbReference>
<feature type="chain" id="PRO_5039522435" evidence="6">
    <location>
        <begin position="21"/>
        <end position="560"/>
    </location>
</feature>
<evidence type="ECO:0000256" key="3">
    <source>
        <dbReference type="ARBA" id="ARBA00022448"/>
    </source>
</evidence>
<dbReference type="InterPro" id="IPR023765">
    <property type="entry name" value="SBP_5_CS"/>
</dbReference>
<dbReference type="KEGG" id="bpro:PMF13cell1_03245"/>
<dbReference type="PANTHER" id="PTHR30290">
    <property type="entry name" value="PERIPLASMIC BINDING COMPONENT OF ABC TRANSPORTER"/>
    <property type="match status" value="1"/>
</dbReference>